<feature type="domain" description="Glycoside hydrolase family 29 N-terminal" evidence="2">
    <location>
        <begin position="60"/>
        <end position="323"/>
    </location>
</feature>
<name>A0A7D4ULW4_9SPHI</name>
<protein>
    <submittedName>
        <fullName evidence="3">Alpha-L-fucosidase</fullName>
    </submittedName>
</protein>
<keyword evidence="1" id="KW-0732">Signal</keyword>
<dbReference type="GO" id="GO:0004560">
    <property type="term" value="F:alpha-L-fucosidase activity"/>
    <property type="evidence" value="ECO:0007669"/>
    <property type="project" value="InterPro"/>
</dbReference>
<evidence type="ECO:0000313" key="4">
    <source>
        <dbReference type="Proteomes" id="UP000505355"/>
    </source>
</evidence>
<dbReference type="KEGG" id="mmab:HQ865_21910"/>
<reference evidence="3 4" key="1">
    <citation type="submission" date="2020-05" db="EMBL/GenBank/DDBJ databases">
        <title>Mucilaginibacter mali sp. nov.</title>
        <authorList>
            <person name="Kim H.S."/>
            <person name="Lee K.C."/>
            <person name="Suh M.K."/>
            <person name="Kim J.-S."/>
            <person name="Han K.-I."/>
            <person name="Eom M.K."/>
            <person name="Shin Y.K."/>
            <person name="Lee J.-S."/>
        </authorList>
    </citation>
    <scope>NUCLEOTIDE SEQUENCE [LARGE SCALE GENOMIC DNA]</scope>
    <source>
        <strain evidence="3 4">G2-14</strain>
    </source>
</reference>
<dbReference type="Proteomes" id="UP000505355">
    <property type="component" value="Chromosome"/>
</dbReference>
<dbReference type="InterPro" id="IPR057739">
    <property type="entry name" value="Glyco_hydro_29_N"/>
</dbReference>
<feature type="chain" id="PRO_5028871302" evidence="1">
    <location>
        <begin position="20"/>
        <end position="327"/>
    </location>
</feature>
<dbReference type="EMBL" id="CP054139">
    <property type="protein sequence ID" value="QKJ32302.1"/>
    <property type="molecule type" value="Genomic_DNA"/>
</dbReference>
<sequence length="327" mass="37082">MKRVLMIVLILATWVSVRAQDRAAWMQDARFGVMTHYLPDWLKQTENLSIDVKKWNELVDNFDVEGLADQVKSTGANYMIFTIGQNSGYYVSPNKTYDRIVGIKPGKCSHRDLIADLSDALHKRGLKFIVYLPSGAPNGDSVAKKALQWQNGAHPNKEFQHNWEQIIREWSLRWGTKVDGWWFDGCYWPNVMYRSESAPNFKSFAAAARTGNPNSAIGFNMGVMYRITSGTPYEDYIAGEINKDDQLSINKPYDGKIDGAQIHVLSFLGEKWGMGNPRFTTAQVIGYSQKLWDVKGAMTWDAPIQSNGHIYQPFINQLTEVGKALKK</sequence>
<keyword evidence="4" id="KW-1185">Reference proteome</keyword>
<dbReference type="RefSeq" id="WP_173416952.1">
    <property type="nucleotide sequence ID" value="NZ_CP054139.1"/>
</dbReference>
<accession>A0A7D4ULW4</accession>
<dbReference type="InterPro" id="IPR017853">
    <property type="entry name" value="GH"/>
</dbReference>
<evidence type="ECO:0000259" key="2">
    <source>
        <dbReference type="Pfam" id="PF01120"/>
    </source>
</evidence>
<evidence type="ECO:0000313" key="3">
    <source>
        <dbReference type="EMBL" id="QKJ32302.1"/>
    </source>
</evidence>
<dbReference type="AlphaFoldDB" id="A0A7D4ULW4"/>
<dbReference type="Gene3D" id="3.20.20.80">
    <property type="entry name" value="Glycosidases"/>
    <property type="match status" value="1"/>
</dbReference>
<proteinExistence type="predicted"/>
<organism evidence="3 4">
    <name type="scientific">Mucilaginibacter mali</name>
    <dbReference type="NCBI Taxonomy" id="2740462"/>
    <lineage>
        <taxon>Bacteria</taxon>
        <taxon>Pseudomonadati</taxon>
        <taxon>Bacteroidota</taxon>
        <taxon>Sphingobacteriia</taxon>
        <taxon>Sphingobacteriales</taxon>
        <taxon>Sphingobacteriaceae</taxon>
        <taxon>Mucilaginibacter</taxon>
    </lineage>
</organism>
<evidence type="ECO:0000256" key="1">
    <source>
        <dbReference type="SAM" id="SignalP"/>
    </source>
</evidence>
<gene>
    <name evidence="3" type="ORF">HQ865_21910</name>
</gene>
<dbReference type="SUPFAM" id="SSF51445">
    <property type="entry name" value="(Trans)glycosidases"/>
    <property type="match status" value="1"/>
</dbReference>
<dbReference type="GO" id="GO:0005975">
    <property type="term" value="P:carbohydrate metabolic process"/>
    <property type="evidence" value="ECO:0007669"/>
    <property type="project" value="InterPro"/>
</dbReference>
<feature type="signal peptide" evidence="1">
    <location>
        <begin position="1"/>
        <end position="19"/>
    </location>
</feature>
<dbReference type="Pfam" id="PF01120">
    <property type="entry name" value="Alpha_L_fucos"/>
    <property type="match status" value="1"/>
</dbReference>